<dbReference type="Gene3D" id="1.20.5.690">
    <property type="entry name" value="Importin-alpha, importin-beta-binding domain"/>
    <property type="match status" value="1"/>
</dbReference>
<evidence type="ECO:0000313" key="7">
    <source>
        <dbReference type="EMBL" id="CAI8008774.1"/>
    </source>
</evidence>
<dbReference type="PROSITE" id="PS51214">
    <property type="entry name" value="IBB"/>
    <property type="match status" value="1"/>
</dbReference>
<dbReference type="AlphaFoldDB" id="A0AA35RC76"/>
<feature type="domain" description="IBB" evidence="6">
    <location>
        <begin position="1"/>
        <end position="52"/>
    </location>
</feature>
<gene>
    <name evidence="7" type="ORF">GBAR_LOCUS5975</name>
</gene>
<evidence type="ECO:0000256" key="1">
    <source>
        <dbReference type="ARBA" id="ARBA00010394"/>
    </source>
</evidence>
<evidence type="ECO:0000256" key="4">
    <source>
        <dbReference type="PROSITE-ProRule" id="PRU00561"/>
    </source>
</evidence>
<dbReference type="Gene3D" id="1.25.10.10">
    <property type="entry name" value="Leucine-rich Repeat Variant"/>
    <property type="match status" value="1"/>
</dbReference>
<name>A0AA35RC76_GEOBA</name>
<evidence type="ECO:0000259" key="6">
    <source>
        <dbReference type="PROSITE" id="PS51214"/>
    </source>
</evidence>
<evidence type="ECO:0000256" key="2">
    <source>
        <dbReference type="ARBA" id="ARBA00022448"/>
    </source>
</evidence>
<keyword evidence="3" id="KW-0653">Protein transport</keyword>
<reference evidence="7" key="1">
    <citation type="submission" date="2023-03" db="EMBL/GenBank/DDBJ databases">
        <authorList>
            <person name="Steffen K."/>
            <person name="Cardenas P."/>
        </authorList>
    </citation>
    <scope>NUCLEOTIDE SEQUENCE</scope>
</reference>
<comment type="similarity">
    <text evidence="1">Belongs to the importin alpha family.</text>
</comment>
<dbReference type="InterPro" id="IPR002652">
    <property type="entry name" value="Importin-a_IBB"/>
</dbReference>
<dbReference type="SUPFAM" id="SSF48371">
    <property type="entry name" value="ARM repeat"/>
    <property type="match status" value="1"/>
</dbReference>
<dbReference type="GO" id="GO:0061608">
    <property type="term" value="F:nuclear import signal receptor activity"/>
    <property type="evidence" value="ECO:0007669"/>
    <property type="project" value="InterPro"/>
</dbReference>
<dbReference type="GO" id="GO:0006606">
    <property type="term" value="P:protein import into nucleus"/>
    <property type="evidence" value="ECO:0007669"/>
    <property type="project" value="InterPro"/>
</dbReference>
<evidence type="ECO:0000313" key="8">
    <source>
        <dbReference type="Proteomes" id="UP001174909"/>
    </source>
</evidence>
<evidence type="ECO:0000256" key="5">
    <source>
        <dbReference type="SAM" id="MobiDB-lite"/>
    </source>
</evidence>
<dbReference type="Pfam" id="PF01749">
    <property type="entry name" value="IBB"/>
    <property type="match status" value="1"/>
</dbReference>
<dbReference type="InterPro" id="IPR016024">
    <property type="entry name" value="ARM-type_fold"/>
</dbReference>
<comment type="caution">
    <text evidence="7">The sequence shown here is derived from an EMBL/GenBank/DDBJ whole genome shotgun (WGS) entry which is preliminary data.</text>
</comment>
<dbReference type="EMBL" id="CASHTH010000892">
    <property type="protein sequence ID" value="CAI8008774.1"/>
    <property type="molecule type" value="Genomic_DNA"/>
</dbReference>
<dbReference type="InterPro" id="IPR036975">
    <property type="entry name" value="Importin-a_IBB_sf"/>
</dbReference>
<protein>
    <submittedName>
        <fullName evidence="7">Importin subunit alpha-3</fullName>
    </submittedName>
</protein>
<keyword evidence="2 4" id="KW-0813">Transport</keyword>
<organism evidence="7 8">
    <name type="scientific">Geodia barretti</name>
    <name type="common">Barrett's horny sponge</name>
    <dbReference type="NCBI Taxonomy" id="519541"/>
    <lineage>
        <taxon>Eukaryota</taxon>
        <taxon>Metazoa</taxon>
        <taxon>Porifera</taxon>
        <taxon>Demospongiae</taxon>
        <taxon>Heteroscleromorpha</taxon>
        <taxon>Tetractinellida</taxon>
        <taxon>Astrophorina</taxon>
        <taxon>Geodiidae</taxon>
        <taxon>Geodia</taxon>
    </lineage>
</organism>
<accession>A0AA35RC76</accession>
<dbReference type="InterPro" id="IPR011989">
    <property type="entry name" value="ARM-like"/>
</dbReference>
<dbReference type="PANTHER" id="PTHR23316">
    <property type="entry name" value="IMPORTIN ALPHA"/>
    <property type="match status" value="1"/>
</dbReference>
<proteinExistence type="inferred from homology"/>
<feature type="region of interest" description="Disordered" evidence="5">
    <location>
        <begin position="1"/>
        <end position="21"/>
    </location>
</feature>
<dbReference type="Proteomes" id="UP001174909">
    <property type="component" value="Unassembled WGS sequence"/>
</dbReference>
<sequence>MSKDRQKTYKNRGRNITDLRNQRSEVTVELRRNRKEEALRKRRNIPEDAEDYQSPLGAGLTLESLVIKAQSSNQEEQFSAVQATRKILSKDKNPPIDEIIRTGIVPVLVSCLQSVRYA</sequence>
<keyword evidence="8" id="KW-1185">Reference proteome</keyword>
<evidence type="ECO:0000256" key="3">
    <source>
        <dbReference type="ARBA" id="ARBA00022927"/>
    </source>
</evidence>